<name>A0A0F9SB76_9ZZZZ</name>
<reference evidence="1" key="1">
    <citation type="journal article" date="2015" name="Nature">
        <title>Complex archaea that bridge the gap between prokaryotes and eukaryotes.</title>
        <authorList>
            <person name="Spang A."/>
            <person name="Saw J.H."/>
            <person name="Jorgensen S.L."/>
            <person name="Zaremba-Niedzwiedzka K."/>
            <person name="Martijn J."/>
            <person name="Lind A.E."/>
            <person name="van Eijk R."/>
            <person name="Schleper C."/>
            <person name="Guy L."/>
            <person name="Ettema T.J."/>
        </authorList>
    </citation>
    <scope>NUCLEOTIDE SEQUENCE</scope>
</reference>
<evidence type="ECO:0000313" key="1">
    <source>
        <dbReference type="EMBL" id="KKN59522.1"/>
    </source>
</evidence>
<gene>
    <name evidence="1" type="ORF">LCGC14_0541360</name>
</gene>
<protein>
    <submittedName>
        <fullName evidence="1">Uncharacterized protein</fullName>
    </submittedName>
</protein>
<sequence length="181" mass="21046">MKVTIEGPIYDLTPLQPKDEESNKPLTWVRIFTKRHPEEVVWTVWVGDLVSRKEAKHLLIPDKDLWKFLPHRDMFEFKQQNGMLSMFVNQRSLSKESKKELQELFPNQIIVAKSKRKKGKEGSVVTFGGTTWEKLPISTAILNEEYIEWEKRHDLMIVKAKAEKELATTNAELVALGNTEK</sequence>
<proteinExistence type="predicted"/>
<organism evidence="1">
    <name type="scientific">marine sediment metagenome</name>
    <dbReference type="NCBI Taxonomy" id="412755"/>
    <lineage>
        <taxon>unclassified sequences</taxon>
        <taxon>metagenomes</taxon>
        <taxon>ecological metagenomes</taxon>
    </lineage>
</organism>
<accession>A0A0F9SB76</accession>
<comment type="caution">
    <text evidence="1">The sequence shown here is derived from an EMBL/GenBank/DDBJ whole genome shotgun (WGS) entry which is preliminary data.</text>
</comment>
<dbReference type="EMBL" id="LAZR01000724">
    <property type="protein sequence ID" value="KKN59522.1"/>
    <property type="molecule type" value="Genomic_DNA"/>
</dbReference>
<dbReference type="AlphaFoldDB" id="A0A0F9SB76"/>